<protein>
    <submittedName>
        <fullName evidence="1">Uncharacterized protein</fullName>
    </submittedName>
</protein>
<dbReference type="Proteomes" id="UP000808337">
    <property type="component" value="Unassembled WGS sequence"/>
</dbReference>
<comment type="caution">
    <text evidence="1">The sequence shown here is derived from an EMBL/GenBank/DDBJ whole genome shotgun (WGS) entry which is preliminary data.</text>
</comment>
<dbReference type="AlphaFoldDB" id="A0A9D7SUH8"/>
<organism evidence="1 2">
    <name type="scientific">Candidatus Opimibacter skivensis</name>
    <dbReference type="NCBI Taxonomy" id="2982028"/>
    <lineage>
        <taxon>Bacteria</taxon>
        <taxon>Pseudomonadati</taxon>
        <taxon>Bacteroidota</taxon>
        <taxon>Saprospiria</taxon>
        <taxon>Saprospirales</taxon>
        <taxon>Saprospiraceae</taxon>
        <taxon>Candidatus Opimibacter</taxon>
    </lineage>
</organism>
<reference evidence="1 2" key="1">
    <citation type="submission" date="2020-10" db="EMBL/GenBank/DDBJ databases">
        <title>Connecting structure to function with the recovery of over 1000 high-quality activated sludge metagenome-assembled genomes encoding full-length rRNA genes using long-read sequencing.</title>
        <authorList>
            <person name="Singleton C.M."/>
            <person name="Petriglieri F."/>
            <person name="Kristensen J.M."/>
            <person name="Kirkegaard R.H."/>
            <person name="Michaelsen T.Y."/>
            <person name="Andersen M.H."/>
            <person name="Karst S.M."/>
            <person name="Dueholm M.S."/>
            <person name="Nielsen P.H."/>
            <person name="Albertsen M."/>
        </authorList>
    </citation>
    <scope>NUCLEOTIDE SEQUENCE [LARGE SCALE GENOMIC DNA]</scope>
    <source>
        <strain evidence="1">Ribe_18-Q3-R11-54_MAXAC.273</strain>
    </source>
</reference>
<evidence type="ECO:0000313" key="2">
    <source>
        <dbReference type="Proteomes" id="UP000808337"/>
    </source>
</evidence>
<evidence type="ECO:0000313" key="1">
    <source>
        <dbReference type="EMBL" id="MBK9982102.1"/>
    </source>
</evidence>
<name>A0A9D7SUH8_9BACT</name>
<sequence>MIPIRTIALLPAFFMALSGSKCQTTISDNVIQKIGFDFAAVDEKGLINSETSIDYEFCIPMDETMMAKIKAIEPDVQTPRLAKGRIACSQQEWLCIVTTHDSKWKEKLYTIASLPFVQRIVQTDYE</sequence>
<accession>A0A9D7SUH8</accession>
<gene>
    <name evidence="1" type="ORF">IPP15_06695</name>
</gene>
<proteinExistence type="predicted"/>
<dbReference type="EMBL" id="JADKGY010000001">
    <property type="protein sequence ID" value="MBK9982102.1"/>
    <property type="molecule type" value="Genomic_DNA"/>
</dbReference>